<evidence type="ECO:0000256" key="5">
    <source>
        <dbReference type="SAM" id="MobiDB-lite"/>
    </source>
</evidence>
<dbReference type="Gene3D" id="3.30.1150.10">
    <property type="match status" value="1"/>
</dbReference>
<protein>
    <submittedName>
        <fullName evidence="7">Protein TonB</fullName>
    </submittedName>
</protein>
<dbReference type="EMBL" id="PHUF01000003">
    <property type="protein sequence ID" value="PKB19400.1"/>
    <property type="molecule type" value="Genomic_DNA"/>
</dbReference>
<dbReference type="GO" id="GO:0016020">
    <property type="term" value="C:membrane"/>
    <property type="evidence" value="ECO:0007669"/>
    <property type="project" value="UniProtKB-SubCell"/>
</dbReference>
<evidence type="ECO:0000313" key="7">
    <source>
        <dbReference type="EMBL" id="PKB19400.1"/>
    </source>
</evidence>
<dbReference type="SUPFAM" id="SSF74653">
    <property type="entry name" value="TolA/TonB C-terminal domain"/>
    <property type="match status" value="1"/>
</dbReference>
<evidence type="ECO:0000313" key="8">
    <source>
        <dbReference type="Proteomes" id="UP000232587"/>
    </source>
</evidence>
<dbReference type="AlphaFoldDB" id="A0A2N0HKC7"/>
<keyword evidence="3 6" id="KW-1133">Transmembrane helix</keyword>
<dbReference type="RefSeq" id="WP_100866872.1">
    <property type="nucleotide sequence ID" value="NZ_PHUF01000003.1"/>
</dbReference>
<evidence type="ECO:0000256" key="2">
    <source>
        <dbReference type="ARBA" id="ARBA00022692"/>
    </source>
</evidence>
<keyword evidence="2 6" id="KW-0812">Transmembrane</keyword>
<evidence type="ECO:0000256" key="1">
    <source>
        <dbReference type="ARBA" id="ARBA00004167"/>
    </source>
</evidence>
<dbReference type="Proteomes" id="UP000232587">
    <property type="component" value="Unassembled WGS sequence"/>
</dbReference>
<proteinExistence type="predicted"/>
<comment type="caution">
    <text evidence="7">The sequence shown here is derived from an EMBL/GenBank/DDBJ whole genome shotgun (WGS) entry which is preliminary data.</text>
</comment>
<evidence type="ECO:0000256" key="4">
    <source>
        <dbReference type="ARBA" id="ARBA00023136"/>
    </source>
</evidence>
<evidence type="ECO:0000256" key="6">
    <source>
        <dbReference type="SAM" id="Phobius"/>
    </source>
</evidence>
<feature type="compositionally biased region" description="Basic and acidic residues" evidence="5">
    <location>
        <begin position="82"/>
        <end position="95"/>
    </location>
</feature>
<keyword evidence="8" id="KW-1185">Reference proteome</keyword>
<sequence length="246" mass="24993">MDDKDALDISSPKRVKLGVAVGVLALQVVVVLGLIRAFAPDFAAQAVESVMSTFSVTVTTPPPPKPPEPKVADKPAGASGAEGKKAVPREARAPEPKIPIAKAPAPKASSSGSADTSGAKDRGTGTGAGGPGTGTGSGAGGSGQGAGGGIAERPSVRSGEINDSRDFPVPPGGRQTRFGKSVTVTFTVTTDGRARDCSVARSSVDADTTARVCPLVLQRIRFNPARRADGTPVETRYGYRVDFTAR</sequence>
<gene>
    <name evidence="7" type="ORF">B0I00_1632</name>
</gene>
<organism evidence="7 8">
    <name type="scientific">Novosphingobium kunmingense</name>
    <dbReference type="NCBI Taxonomy" id="1211806"/>
    <lineage>
        <taxon>Bacteria</taxon>
        <taxon>Pseudomonadati</taxon>
        <taxon>Pseudomonadota</taxon>
        <taxon>Alphaproteobacteria</taxon>
        <taxon>Sphingomonadales</taxon>
        <taxon>Sphingomonadaceae</taxon>
        <taxon>Novosphingobium</taxon>
    </lineage>
</organism>
<feature type="transmembrane region" description="Helical" evidence="6">
    <location>
        <begin position="17"/>
        <end position="39"/>
    </location>
</feature>
<accession>A0A2N0HKC7</accession>
<feature type="compositionally biased region" description="Gly residues" evidence="5">
    <location>
        <begin position="124"/>
        <end position="150"/>
    </location>
</feature>
<feature type="region of interest" description="Disordered" evidence="5">
    <location>
        <begin position="56"/>
        <end position="176"/>
    </location>
</feature>
<dbReference type="InterPro" id="IPR006260">
    <property type="entry name" value="TonB/TolA_C"/>
</dbReference>
<dbReference type="OrthoDB" id="7390536at2"/>
<dbReference type="NCBIfam" id="TIGR01352">
    <property type="entry name" value="tonB_Cterm"/>
    <property type="match status" value="1"/>
</dbReference>
<comment type="subcellular location">
    <subcellularLocation>
        <location evidence="1">Membrane</location>
        <topology evidence="1">Single-pass membrane protein</topology>
    </subcellularLocation>
</comment>
<keyword evidence="4 6" id="KW-0472">Membrane</keyword>
<reference evidence="7 8" key="1">
    <citation type="submission" date="2017-11" db="EMBL/GenBank/DDBJ databases">
        <title>Genomic Encyclopedia of Type Strains, Phase III (KMG-III): the genomes of soil and plant-associated and newly described type strains.</title>
        <authorList>
            <person name="Whitman W."/>
        </authorList>
    </citation>
    <scope>NUCLEOTIDE SEQUENCE [LARGE SCALE GENOMIC DNA]</scope>
    <source>
        <strain evidence="7 8">CGMCC 1.12274</strain>
    </source>
</reference>
<evidence type="ECO:0000256" key="3">
    <source>
        <dbReference type="ARBA" id="ARBA00022989"/>
    </source>
</evidence>
<feature type="compositionally biased region" description="Low complexity" evidence="5">
    <location>
        <begin position="98"/>
        <end position="117"/>
    </location>
</feature>
<name>A0A2N0HKC7_9SPHN</name>